<dbReference type="FunFam" id="2.60.260.20:FF:000003">
    <property type="entry name" value="DnaJ subfamily A member 2"/>
    <property type="match status" value="1"/>
</dbReference>
<dbReference type="GO" id="GO:0008270">
    <property type="term" value="F:zinc ion binding"/>
    <property type="evidence" value="ECO:0007669"/>
    <property type="project" value="UniProtKB-KW"/>
</dbReference>
<name>A0A0D2UPS1_CAPO3</name>
<dbReference type="FunFam" id="2.10.230.10:FF:000001">
    <property type="entry name" value="DnaJ subfamily A member 2"/>
    <property type="match status" value="1"/>
</dbReference>
<dbReference type="Proteomes" id="UP000008743">
    <property type="component" value="Unassembled WGS sequence"/>
</dbReference>
<dbReference type="Gene3D" id="2.10.230.10">
    <property type="entry name" value="Heat shock protein DnaJ, cysteine-rich domain"/>
    <property type="match status" value="1"/>
</dbReference>
<dbReference type="STRING" id="595528.A0A0D2UPS1"/>
<dbReference type="PROSITE" id="PS50076">
    <property type="entry name" value="DNAJ_2"/>
    <property type="match status" value="1"/>
</dbReference>
<dbReference type="InterPro" id="IPR008971">
    <property type="entry name" value="HSP40/DnaJ_pept-bd"/>
</dbReference>
<feature type="compositionally biased region" description="Low complexity" evidence="6">
    <location>
        <begin position="49"/>
        <end position="73"/>
    </location>
</feature>
<keyword evidence="9" id="KW-0346">Stress response</keyword>
<dbReference type="PROSITE" id="PS00636">
    <property type="entry name" value="DNAJ_1"/>
    <property type="match status" value="1"/>
</dbReference>
<dbReference type="GO" id="GO:0051082">
    <property type="term" value="F:unfolded protein binding"/>
    <property type="evidence" value="ECO:0007669"/>
    <property type="project" value="InterPro"/>
</dbReference>
<evidence type="ECO:0000256" key="2">
    <source>
        <dbReference type="ARBA" id="ARBA00022737"/>
    </source>
</evidence>
<dbReference type="PROSITE" id="PS51188">
    <property type="entry name" value="ZF_CR"/>
    <property type="match status" value="1"/>
</dbReference>
<dbReference type="GO" id="GO:0030544">
    <property type="term" value="F:Hsp70 protein binding"/>
    <property type="evidence" value="ECO:0007669"/>
    <property type="project" value="InterPro"/>
</dbReference>
<dbReference type="InterPro" id="IPR012724">
    <property type="entry name" value="DnaJ"/>
</dbReference>
<evidence type="ECO:0000256" key="3">
    <source>
        <dbReference type="ARBA" id="ARBA00022771"/>
    </source>
</evidence>
<keyword evidence="1 5" id="KW-0479">Metal-binding</keyword>
<feature type="compositionally biased region" description="Acidic residues" evidence="6">
    <location>
        <begin position="184"/>
        <end position="198"/>
    </location>
</feature>
<feature type="compositionally biased region" description="Acidic residues" evidence="6">
    <location>
        <begin position="626"/>
        <end position="650"/>
    </location>
</feature>
<keyword evidence="2" id="KW-0677">Repeat</keyword>
<dbReference type="CDD" id="cd10719">
    <property type="entry name" value="DnaJ_zf"/>
    <property type="match status" value="1"/>
</dbReference>
<dbReference type="Gene3D" id="1.10.287.110">
    <property type="entry name" value="DnaJ domain"/>
    <property type="match status" value="1"/>
</dbReference>
<dbReference type="PRINTS" id="PR00625">
    <property type="entry name" value="JDOMAIN"/>
</dbReference>
<proteinExistence type="inferred from homology"/>
<dbReference type="SMART" id="SM00271">
    <property type="entry name" value="DnaJ"/>
    <property type="match status" value="1"/>
</dbReference>
<dbReference type="InterPro" id="IPR001623">
    <property type="entry name" value="DnaJ_domain"/>
</dbReference>
<evidence type="ECO:0000256" key="6">
    <source>
        <dbReference type="SAM" id="MobiDB-lite"/>
    </source>
</evidence>
<feature type="compositionally biased region" description="Acidic residues" evidence="6">
    <location>
        <begin position="205"/>
        <end position="230"/>
    </location>
</feature>
<keyword evidence="4 5" id="KW-0862">Zinc</keyword>
<dbReference type="PANTHER" id="PTHR43888">
    <property type="entry name" value="DNAJ-LIKE-2, ISOFORM A-RELATED"/>
    <property type="match status" value="1"/>
</dbReference>
<dbReference type="SUPFAM" id="SSF49493">
    <property type="entry name" value="HSP40/DnaJ peptide-binding domain"/>
    <property type="match status" value="2"/>
</dbReference>
<dbReference type="EMBL" id="KE346373">
    <property type="protein sequence ID" value="KJE96996.1"/>
    <property type="molecule type" value="Genomic_DNA"/>
</dbReference>
<dbReference type="RefSeq" id="XP_004343359.2">
    <property type="nucleotide sequence ID" value="XM_004343309.2"/>
</dbReference>
<dbReference type="InParanoid" id="A0A0D2UPS1"/>
<dbReference type="AlphaFoldDB" id="A0A0D2UPS1"/>
<keyword evidence="3 5" id="KW-0863">Zinc-finger</keyword>
<dbReference type="CDD" id="cd06257">
    <property type="entry name" value="DnaJ"/>
    <property type="match status" value="1"/>
</dbReference>
<feature type="region of interest" description="Disordered" evidence="6">
    <location>
        <begin position="178"/>
        <end position="237"/>
    </location>
</feature>
<feature type="compositionally biased region" description="Low complexity" evidence="6">
    <location>
        <begin position="9"/>
        <end position="33"/>
    </location>
</feature>
<feature type="region of interest" description="Disordered" evidence="6">
    <location>
        <begin position="609"/>
        <end position="686"/>
    </location>
</feature>
<organism evidence="9 10">
    <name type="scientific">Capsaspora owczarzaki (strain ATCC 30864)</name>
    <dbReference type="NCBI Taxonomy" id="595528"/>
    <lineage>
        <taxon>Eukaryota</taxon>
        <taxon>Filasterea</taxon>
        <taxon>Capsaspora</taxon>
    </lineage>
</organism>
<feature type="compositionally biased region" description="Basic residues" evidence="6">
    <location>
        <begin position="95"/>
        <end position="105"/>
    </location>
</feature>
<dbReference type="InterPro" id="IPR044713">
    <property type="entry name" value="DNJA1/2-like"/>
</dbReference>
<dbReference type="InterPro" id="IPR036410">
    <property type="entry name" value="HSP_DnaJ_Cys-rich_dom_sf"/>
</dbReference>
<feature type="compositionally biased region" description="Low complexity" evidence="6">
    <location>
        <begin position="106"/>
        <end position="132"/>
    </location>
</feature>
<accession>A0A0D2UPS1</accession>
<evidence type="ECO:0000313" key="9">
    <source>
        <dbReference type="EMBL" id="KJE96996.1"/>
    </source>
</evidence>
<feature type="compositionally biased region" description="Basic residues" evidence="6">
    <location>
        <begin position="654"/>
        <end position="673"/>
    </location>
</feature>
<dbReference type="CDD" id="cd10747">
    <property type="entry name" value="DnaJ_C"/>
    <property type="match status" value="1"/>
</dbReference>
<dbReference type="GO" id="GO:0005524">
    <property type="term" value="F:ATP binding"/>
    <property type="evidence" value="ECO:0007669"/>
    <property type="project" value="InterPro"/>
</dbReference>
<dbReference type="OrthoDB" id="550424at2759"/>
<feature type="compositionally biased region" description="Gly residues" evidence="6">
    <location>
        <begin position="74"/>
        <end position="90"/>
    </location>
</feature>
<feature type="zinc finger region" description="CR-type" evidence="5">
    <location>
        <begin position="361"/>
        <end position="446"/>
    </location>
</feature>
<evidence type="ECO:0000256" key="1">
    <source>
        <dbReference type="ARBA" id="ARBA00022723"/>
    </source>
</evidence>
<keyword evidence="10" id="KW-1185">Reference proteome</keyword>
<dbReference type="SUPFAM" id="SSF46565">
    <property type="entry name" value="Chaperone J-domain"/>
    <property type="match status" value="1"/>
</dbReference>
<dbReference type="InterPro" id="IPR001305">
    <property type="entry name" value="HSP_DnaJ_Cys-rich_dom"/>
</dbReference>
<dbReference type="InterPro" id="IPR002939">
    <property type="entry name" value="DnaJ_C"/>
</dbReference>
<evidence type="ECO:0000259" key="8">
    <source>
        <dbReference type="PROSITE" id="PS51188"/>
    </source>
</evidence>
<dbReference type="InterPro" id="IPR018253">
    <property type="entry name" value="DnaJ_domain_CS"/>
</dbReference>
<dbReference type="Pfam" id="PF00684">
    <property type="entry name" value="DnaJ_CXXCXGXG"/>
    <property type="match status" value="1"/>
</dbReference>
<dbReference type="GO" id="GO:0006457">
    <property type="term" value="P:protein folding"/>
    <property type="evidence" value="ECO:0007669"/>
    <property type="project" value="InterPro"/>
</dbReference>
<protein>
    <submittedName>
        <fullName evidence="9">Heat shock protein Ddj1</fullName>
    </submittedName>
</protein>
<sequence>MAGKRKPAKPATKPAATSNNANANAGSGSAAGASAGGATGGAAPRGTDAKQTTTPTAAPPKTSTASANSATGAGAAGAGAGAGAASGGAAGAQKSKNKNKNKNKKQSAGGRTPSAAAASAAAAASSKSKSAAAGGGRGGGGGSSGRNPMVEQIAAMMGIDLDDIADEDLEDLLARGMKGMMAGGDDDDDDDDYEDEDGDRYAFGFDDDDYDDDDGFGYGYDDDDDEDDEDGAHGAENKNRLYELLGVERDATIDQIRKNYRKLALKYHPDRNPSPEDGEKFKEISAAYEVLSDEQKRAAYDRYGDAAMKEGRGHGHRHGGGMDDLFAHMFGGGGPGRQSGIPRTESQHHELPVTLEDLYCGTSAMMEISRQILCTGCKGLGGKDGAAPTKCKSCKGKGVRTMLHHIGMGMVQQVQVECDACEGEGETLAAANRCKVCRGQKVTTERKNLEVHVDKGMRNGQKITFTGEGDQMPGALPGDVIITLDQLKHREFTREEDNLDIMVTIGLAEALCGYSKLVKHLDGRMVLLKSAPGAVIENGSRLVVPNEGMPQYKNPFDKGDLVVHFTVTFPKTFQVSLENVKILEKLLPAATAFIPPADPDNAEDAELMDVDPKQRHSRTKHRGQAYDDEWEDEDDEGDDDDYYEDEEDDDDHHGHSHSNGHGHSHRGHGHGHGGHGGAQQIPCAQQ</sequence>
<dbReference type="PhylomeDB" id="A0A0D2UPS1"/>
<evidence type="ECO:0000256" key="4">
    <source>
        <dbReference type="ARBA" id="ARBA00022833"/>
    </source>
</evidence>
<feature type="domain" description="CR-type" evidence="8">
    <location>
        <begin position="361"/>
        <end position="446"/>
    </location>
</feature>
<dbReference type="HAMAP" id="MF_01152">
    <property type="entry name" value="DnaJ"/>
    <property type="match status" value="1"/>
</dbReference>
<dbReference type="Pfam" id="PF00226">
    <property type="entry name" value="DnaJ"/>
    <property type="match status" value="1"/>
</dbReference>
<reference evidence="10" key="1">
    <citation type="submission" date="2011-02" db="EMBL/GenBank/DDBJ databases">
        <title>The Genome Sequence of Capsaspora owczarzaki ATCC 30864.</title>
        <authorList>
            <person name="Russ C."/>
            <person name="Cuomo C."/>
            <person name="Burger G."/>
            <person name="Gray M.W."/>
            <person name="Holland P.W.H."/>
            <person name="King N."/>
            <person name="Lang F.B.F."/>
            <person name="Roger A.J."/>
            <person name="Ruiz-Trillo I."/>
            <person name="Young S.K."/>
            <person name="Zeng Q."/>
            <person name="Gargeya S."/>
            <person name="Alvarado L."/>
            <person name="Berlin A."/>
            <person name="Chapman S.B."/>
            <person name="Chen Z."/>
            <person name="Freedman E."/>
            <person name="Gellesch M."/>
            <person name="Goldberg J."/>
            <person name="Griggs A."/>
            <person name="Gujja S."/>
            <person name="Heilman E."/>
            <person name="Heiman D."/>
            <person name="Howarth C."/>
            <person name="Mehta T."/>
            <person name="Neiman D."/>
            <person name="Pearson M."/>
            <person name="Roberts A."/>
            <person name="Saif S."/>
            <person name="Shea T."/>
            <person name="Shenoy N."/>
            <person name="Sisk P."/>
            <person name="Stolte C."/>
            <person name="Sykes S."/>
            <person name="White J."/>
            <person name="Yandava C."/>
            <person name="Haas B."/>
            <person name="Nusbaum C."/>
            <person name="Birren B."/>
        </authorList>
    </citation>
    <scope>NUCLEOTIDE SEQUENCE</scope>
    <source>
        <strain evidence="10">ATCC 30864</strain>
    </source>
</reference>
<feature type="domain" description="J" evidence="7">
    <location>
        <begin position="240"/>
        <end position="304"/>
    </location>
</feature>
<dbReference type="SUPFAM" id="SSF57938">
    <property type="entry name" value="DnaJ/Hsp40 cysteine-rich domain"/>
    <property type="match status" value="1"/>
</dbReference>
<evidence type="ECO:0000259" key="7">
    <source>
        <dbReference type="PROSITE" id="PS50076"/>
    </source>
</evidence>
<gene>
    <name evidence="9" type="ORF">CAOG_007485</name>
</gene>
<dbReference type="GO" id="GO:0009408">
    <property type="term" value="P:response to heat"/>
    <property type="evidence" value="ECO:0007669"/>
    <property type="project" value="InterPro"/>
</dbReference>
<dbReference type="Pfam" id="PF01556">
    <property type="entry name" value="DnaJ_C"/>
    <property type="match status" value="1"/>
</dbReference>
<dbReference type="Gene3D" id="2.60.260.20">
    <property type="entry name" value="Urease metallochaperone UreE, N-terminal domain"/>
    <property type="match status" value="2"/>
</dbReference>
<evidence type="ECO:0000256" key="5">
    <source>
        <dbReference type="PROSITE-ProRule" id="PRU00546"/>
    </source>
</evidence>
<evidence type="ECO:0000313" key="10">
    <source>
        <dbReference type="Proteomes" id="UP000008743"/>
    </source>
</evidence>
<feature type="region of interest" description="Disordered" evidence="6">
    <location>
        <begin position="1"/>
        <end position="149"/>
    </location>
</feature>
<dbReference type="InterPro" id="IPR036869">
    <property type="entry name" value="J_dom_sf"/>
</dbReference>
<feature type="compositionally biased region" description="Gly residues" evidence="6">
    <location>
        <begin position="133"/>
        <end position="144"/>
    </location>
</feature>
<dbReference type="eggNOG" id="KOG0712">
    <property type="taxonomic scope" value="Eukaryota"/>
</dbReference>